<protein>
    <submittedName>
        <fullName evidence="2">Uncharacterized protein</fullName>
    </submittedName>
</protein>
<evidence type="ECO:0000313" key="3">
    <source>
        <dbReference type="Proteomes" id="UP000664167"/>
    </source>
</evidence>
<comment type="caution">
    <text evidence="2">The sequence shown here is derived from an EMBL/GenBank/DDBJ whole genome shotgun (WGS) entry which is preliminary data.</text>
</comment>
<keyword evidence="1" id="KW-1133">Transmembrane helix</keyword>
<feature type="transmembrane region" description="Helical" evidence="1">
    <location>
        <begin position="40"/>
        <end position="61"/>
    </location>
</feature>
<accession>A0A939FGM9</accession>
<keyword evidence="1" id="KW-0472">Membrane</keyword>
<proteinExistence type="predicted"/>
<keyword evidence="1" id="KW-0812">Transmembrane</keyword>
<sequence>MPLFALLAAAAAVGLDQLVQGQFGVMGLIGLGLLTAGVKAKNLACASFGAVVLVVLVQPLIG</sequence>
<dbReference type="Proteomes" id="UP000664167">
    <property type="component" value="Unassembled WGS sequence"/>
</dbReference>
<dbReference type="AlphaFoldDB" id="A0A939FGM9"/>
<evidence type="ECO:0000313" key="2">
    <source>
        <dbReference type="EMBL" id="MBO0517047.1"/>
    </source>
</evidence>
<dbReference type="RefSeq" id="WP_206968909.1">
    <property type="nucleotide sequence ID" value="NZ_BAAAJJ010000001.1"/>
</dbReference>
<evidence type="ECO:0000256" key="1">
    <source>
        <dbReference type="SAM" id="Phobius"/>
    </source>
</evidence>
<gene>
    <name evidence="2" type="ORF">J0695_35585</name>
</gene>
<organism evidence="2 3">
    <name type="scientific">Streptomyces beijiangensis</name>
    <dbReference type="NCBI Taxonomy" id="163361"/>
    <lineage>
        <taxon>Bacteria</taxon>
        <taxon>Bacillati</taxon>
        <taxon>Actinomycetota</taxon>
        <taxon>Actinomycetes</taxon>
        <taxon>Kitasatosporales</taxon>
        <taxon>Streptomycetaceae</taxon>
        <taxon>Streptomyces</taxon>
    </lineage>
</organism>
<keyword evidence="3" id="KW-1185">Reference proteome</keyword>
<name>A0A939FGM9_9ACTN</name>
<dbReference type="EMBL" id="JAFLRJ010000486">
    <property type="protein sequence ID" value="MBO0517047.1"/>
    <property type="molecule type" value="Genomic_DNA"/>
</dbReference>
<reference evidence="2" key="1">
    <citation type="submission" date="2021-03" db="EMBL/GenBank/DDBJ databases">
        <title>Streptomyces poriferae sp. nov., a novel marine sponge-derived Actinobacteria species with anti-MRSA activity.</title>
        <authorList>
            <person name="Sandoval-Powers M."/>
            <person name="Kralova S."/>
            <person name="Nguyen G.-S."/>
            <person name="Fawwal D."/>
            <person name="Degnes K."/>
            <person name="Klinkenberg G."/>
            <person name="Sletta H."/>
            <person name="Wentzel A."/>
            <person name="Liles M.R."/>
        </authorList>
    </citation>
    <scope>NUCLEOTIDE SEQUENCE</scope>
    <source>
        <strain evidence="2">DSM 41794</strain>
    </source>
</reference>